<feature type="active site" description="O-(5'-phospho-DNA)-tyrosine intermediate" evidence="9 10">
    <location>
        <position position="119"/>
    </location>
</feature>
<evidence type="ECO:0000256" key="10">
    <source>
        <dbReference type="PROSITE-ProRule" id="PRU01384"/>
    </source>
</evidence>
<dbReference type="InterPro" id="IPR013758">
    <property type="entry name" value="Topo_IIA_A/C_ab"/>
</dbReference>
<dbReference type="STRING" id="1330330.IX53_00090"/>
<dbReference type="Gene3D" id="2.120.10.90">
    <property type="entry name" value="DNA gyrase/topoisomerase IV, subunit A, C-terminal"/>
    <property type="match status" value="1"/>
</dbReference>
<evidence type="ECO:0000256" key="4">
    <source>
        <dbReference type="ARBA" id="ARBA00022840"/>
    </source>
</evidence>
<evidence type="ECO:0000313" key="12">
    <source>
        <dbReference type="EMBL" id="AKI96488.1"/>
    </source>
</evidence>
<evidence type="ECO:0000256" key="7">
    <source>
        <dbReference type="ARBA" id="ARBA00023235"/>
    </source>
</evidence>
<evidence type="ECO:0000256" key="1">
    <source>
        <dbReference type="ARBA" id="ARBA00000185"/>
    </source>
</evidence>
<dbReference type="InterPro" id="IPR005743">
    <property type="entry name" value="GyrA"/>
</dbReference>
<dbReference type="Proteomes" id="UP000035159">
    <property type="component" value="Chromosome"/>
</dbReference>
<dbReference type="SMART" id="SM00434">
    <property type="entry name" value="TOP4c"/>
    <property type="match status" value="1"/>
</dbReference>
<dbReference type="NCBIfam" id="TIGR01063">
    <property type="entry name" value="gyrA"/>
    <property type="match status" value="1"/>
</dbReference>
<organism evidence="12 13">
    <name type="scientific">Kosmotoga pacifica</name>
    <dbReference type="NCBI Taxonomy" id="1330330"/>
    <lineage>
        <taxon>Bacteria</taxon>
        <taxon>Thermotogati</taxon>
        <taxon>Thermotogota</taxon>
        <taxon>Thermotogae</taxon>
        <taxon>Kosmotogales</taxon>
        <taxon>Kosmotogaceae</taxon>
        <taxon>Kosmotoga</taxon>
    </lineage>
</organism>
<dbReference type="KEGG" id="kpf:IX53_00090"/>
<reference evidence="12 13" key="1">
    <citation type="submission" date="2015-04" db="EMBL/GenBank/DDBJ databases">
        <title>Complete Genome Sequence of Kosmotoga pacifica SLHLJ1.</title>
        <authorList>
            <person name="Jiang L.J."/>
            <person name="Shao Z.Z."/>
            <person name="Jebbar M."/>
        </authorList>
    </citation>
    <scope>NUCLEOTIDE SEQUENCE [LARGE SCALE GENOMIC DNA]</scope>
    <source>
        <strain evidence="12 13">SLHLJ1</strain>
    </source>
</reference>
<evidence type="ECO:0000256" key="6">
    <source>
        <dbReference type="ARBA" id="ARBA00023125"/>
    </source>
</evidence>
<dbReference type="InterPro" id="IPR006691">
    <property type="entry name" value="GyrA/parC_rep"/>
</dbReference>
<keyword evidence="3 9" id="KW-0547">Nucleotide-binding</keyword>
<comment type="similarity">
    <text evidence="2 9">Belongs to the type II topoisomerase GyrA/ParC subunit family.</text>
</comment>
<dbReference type="Gene3D" id="1.10.268.10">
    <property type="entry name" value="Topoisomerase, domain 3"/>
    <property type="match status" value="1"/>
</dbReference>
<proteinExistence type="inferred from homology"/>
<dbReference type="GO" id="GO:0005524">
    <property type="term" value="F:ATP binding"/>
    <property type="evidence" value="ECO:0007669"/>
    <property type="project" value="UniProtKB-UniRule"/>
</dbReference>
<dbReference type="NCBIfam" id="NF004044">
    <property type="entry name" value="PRK05561.1"/>
    <property type="match status" value="1"/>
</dbReference>
<dbReference type="GO" id="GO:0006261">
    <property type="term" value="P:DNA-templated DNA replication"/>
    <property type="evidence" value="ECO:0007669"/>
    <property type="project" value="UniProtKB-UniRule"/>
</dbReference>
<comment type="subunit">
    <text evidence="9">Heterotetramer, composed of two GyrA and two GyrB chains. In the heterotetramer, GyrA contains the active site tyrosine that forms a transient covalent intermediate with DNA, while GyrB binds cofactors and catalyzes ATP hydrolysis.</text>
</comment>
<keyword evidence="7 9" id="KW-0413">Isomerase</keyword>
<accession>A0A0G2ZCK3</accession>
<dbReference type="EC" id="5.6.2.2" evidence="9"/>
<dbReference type="PANTHER" id="PTHR43493">
    <property type="entry name" value="DNA GYRASE/TOPOISOMERASE SUBUNIT A"/>
    <property type="match status" value="1"/>
</dbReference>
<evidence type="ECO:0000259" key="11">
    <source>
        <dbReference type="PROSITE" id="PS52040"/>
    </source>
</evidence>
<evidence type="ECO:0000256" key="2">
    <source>
        <dbReference type="ARBA" id="ARBA00008263"/>
    </source>
</evidence>
<dbReference type="SUPFAM" id="SSF56719">
    <property type="entry name" value="Type II DNA topoisomerase"/>
    <property type="match status" value="1"/>
</dbReference>
<evidence type="ECO:0000256" key="5">
    <source>
        <dbReference type="ARBA" id="ARBA00023029"/>
    </source>
</evidence>
<dbReference type="RefSeq" id="WP_047753623.1">
    <property type="nucleotide sequence ID" value="NZ_CAJUHA010000010.1"/>
</dbReference>
<comment type="catalytic activity">
    <reaction evidence="1 9 10">
        <text>ATP-dependent breakage, passage and rejoining of double-stranded DNA.</text>
        <dbReference type="EC" id="5.6.2.2"/>
    </reaction>
</comment>
<keyword evidence="5 9" id="KW-0799">Topoisomerase</keyword>
<dbReference type="InterPro" id="IPR002205">
    <property type="entry name" value="Topo_IIA_dom_A"/>
</dbReference>
<dbReference type="CDD" id="cd00187">
    <property type="entry name" value="TOP4c"/>
    <property type="match status" value="1"/>
</dbReference>
<evidence type="ECO:0000313" key="13">
    <source>
        <dbReference type="Proteomes" id="UP000035159"/>
    </source>
</evidence>
<dbReference type="NCBIfam" id="NF004043">
    <property type="entry name" value="PRK05560.1"/>
    <property type="match status" value="1"/>
</dbReference>
<feature type="short sequence motif" description="GyrA-box" evidence="9">
    <location>
        <begin position="523"/>
        <end position="529"/>
    </location>
</feature>
<dbReference type="OrthoDB" id="9806486at2"/>
<dbReference type="GO" id="GO:0003677">
    <property type="term" value="F:DNA binding"/>
    <property type="evidence" value="ECO:0007669"/>
    <property type="project" value="UniProtKB-UniRule"/>
</dbReference>
<keyword evidence="9" id="KW-0963">Cytoplasm</keyword>
<dbReference type="PANTHER" id="PTHR43493:SF5">
    <property type="entry name" value="DNA GYRASE SUBUNIT A, CHLOROPLASTIC_MITOCHONDRIAL"/>
    <property type="match status" value="1"/>
</dbReference>
<dbReference type="FunFam" id="3.90.199.10:FF:000001">
    <property type="entry name" value="DNA gyrase subunit A"/>
    <property type="match status" value="1"/>
</dbReference>
<dbReference type="GO" id="GO:0034335">
    <property type="term" value="F:DNA negative supercoiling activity"/>
    <property type="evidence" value="ECO:0007669"/>
    <property type="project" value="UniProtKB-ARBA"/>
</dbReference>
<dbReference type="AlphaFoldDB" id="A0A0G2ZCK3"/>
<dbReference type="GO" id="GO:0005694">
    <property type="term" value="C:chromosome"/>
    <property type="evidence" value="ECO:0007669"/>
    <property type="project" value="InterPro"/>
</dbReference>
<dbReference type="GO" id="GO:0006265">
    <property type="term" value="P:DNA topological change"/>
    <property type="evidence" value="ECO:0007669"/>
    <property type="project" value="UniProtKB-UniRule"/>
</dbReference>
<dbReference type="GO" id="GO:0005737">
    <property type="term" value="C:cytoplasm"/>
    <property type="evidence" value="ECO:0007669"/>
    <property type="project" value="UniProtKB-SubCell"/>
</dbReference>
<dbReference type="InterPro" id="IPR050220">
    <property type="entry name" value="Type_II_DNA_Topoisomerases"/>
</dbReference>
<dbReference type="GO" id="GO:0009330">
    <property type="term" value="C:DNA topoisomerase type II (double strand cut, ATP-hydrolyzing) complex"/>
    <property type="evidence" value="ECO:0007669"/>
    <property type="project" value="TreeGrafter"/>
</dbReference>
<feature type="domain" description="Topo IIA-type catalytic" evidence="11">
    <location>
        <begin position="31"/>
        <end position="496"/>
    </location>
</feature>
<dbReference type="EMBL" id="CP011232">
    <property type="protein sequence ID" value="AKI96488.1"/>
    <property type="molecule type" value="Genomic_DNA"/>
</dbReference>
<evidence type="ECO:0000256" key="9">
    <source>
        <dbReference type="HAMAP-Rule" id="MF_01897"/>
    </source>
</evidence>
<dbReference type="InterPro" id="IPR013760">
    <property type="entry name" value="Topo_IIA-like_dom_sf"/>
</dbReference>
<evidence type="ECO:0000256" key="3">
    <source>
        <dbReference type="ARBA" id="ARBA00022741"/>
    </source>
</evidence>
<comment type="miscellaneous">
    <text evidence="9">Few gyrases are as efficient as E.coli at forming negative supercoils. Not all organisms have 2 type II topoisomerases; in organisms with a single type II topoisomerase this enzyme also has to decatenate newly replicated chromosomes.</text>
</comment>
<dbReference type="Pfam" id="PF00521">
    <property type="entry name" value="DNA_topoisoIV"/>
    <property type="match status" value="1"/>
</dbReference>
<comment type="subunit">
    <text evidence="8">Heterotetramer composed of ParC and ParE.</text>
</comment>
<keyword evidence="4 9" id="KW-0067">ATP-binding</keyword>
<dbReference type="Gene3D" id="3.30.1360.40">
    <property type="match status" value="1"/>
</dbReference>
<dbReference type="SUPFAM" id="SSF101904">
    <property type="entry name" value="GyrA/ParC C-terminal domain-like"/>
    <property type="match status" value="1"/>
</dbReference>
<dbReference type="Pfam" id="PF03989">
    <property type="entry name" value="DNA_gyraseA_C"/>
    <property type="match status" value="6"/>
</dbReference>
<sequence length="808" mass="90448">MAENIVPKAINDEMIESYMLYSMSVIVGRAIPDVRDGLKPVQRRILYGMLALGLKHNQSFKKSARIVGEVMGKFHPHGDMAIYDTLVRMAQNFTMRYPLIDGQGNFGSIDRDPPAAMRYTEARLKSIAEEMLVDIDKNTVDMMPNFDGSLEEPAVLPSRVPNLLMNGASGIAVGMMTNIPPHNLRELVAAINVLIDNPAIDNEELLNYVNGPDFPTGGIIMDREGMRKIYTEGKGRFIVRGVAEIQELRGNICIVITEIPYSVSKADLIEQIASAAQNHRDIQVRNIRDESDKRGLRIVVELKRGADPNVVLNLLYKHTSLQISYTAQMLVIDEKKRPRVMTLKELLKSFVDHRYEVIRRRTEYDLEQDSKRAHIVEGLTKATRSIDTVVDIIRNSSDTQRAMQNLMETLDVSEAQAQAILDMRLGKLTSLEMDKLVKEYRELVSRIDSYRKILSEPGNIYRIIKEELQEINEKYGDGRKTKITNDVSGDFNVEDVIPDDDIVVAVTHKGYIKSTPLESYRKQGRGGKGVRGIKTRDEDFVTNILTTTRLSKTVIITSKGKAYIINNHELDYSSRDSKGKLLANYIKIDPDETVQAILTARKENIEGKYLIITTRKGKIKRTPFEAFANSRISGIKAITLNEGDKVVSAMISESEDDTVLISTALGMVIRFPVSQIRPMGRSAAGVIGIRLRRDDMVVSSSVVAANDQRYLFTATEWGVGKRTPLTEYRPQNRGGMGLKNLYAIDRIGRVIDALVVTDEDELIVITKAGMSIRLPVAQIRPTGRITKGVKLVELKAHDSVASMAVIAD</sequence>
<comment type="function">
    <text evidence="9">A type II topoisomerase that negatively supercoils closed circular double-stranded (ds) DNA in an ATP-dependent manner to modulate DNA topology and maintain chromosomes in an underwound state. Negative supercoiling favors strand separation, and DNA replication, transcription, recombination and repair, all of which involve strand separation. Also able to catalyze the interconversion of other topological isomers of dsDNA rings, including catenanes and knotted rings. Type II topoisomerases break and join 2 DNA strands simultaneously in an ATP-dependent manner.</text>
</comment>
<gene>
    <name evidence="9" type="primary">gyrA</name>
    <name evidence="12" type="ORF">IX53_00090</name>
</gene>
<keyword evidence="13" id="KW-1185">Reference proteome</keyword>
<dbReference type="InterPro" id="IPR035516">
    <property type="entry name" value="Gyrase/topoIV_suA_C"/>
</dbReference>
<dbReference type="FunFam" id="2.120.10.90:FF:000005">
    <property type="entry name" value="DNA topoisomerase 4 subunit A"/>
    <property type="match status" value="1"/>
</dbReference>
<dbReference type="PATRIC" id="fig|1330330.3.peg.18"/>
<name>A0A0G2ZCK3_9BACT</name>
<comment type="subcellular location">
    <subcellularLocation>
        <location evidence="9">Cytoplasm</location>
    </subcellularLocation>
</comment>
<dbReference type="HAMAP" id="MF_01897">
    <property type="entry name" value="GyrA"/>
    <property type="match status" value="1"/>
</dbReference>
<dbReference type="InterPro" id="IPR013757">
    <property type="entry name" value="Topo_IIA_A_a_sf"/>
</dbReference>
<keyword evidence="6 9" id="KW-0238">DNA-binding</keyword>
<dbReference type="FunFam" id="1.10.268.10:FF:000001">
    <property type="entry name" value="DNA gyrase subunit A"/>
    <property type="match status" value="1"/>
</dbReference>
<dbReference type="PROSITE" id="PS52040">
    <property type="entry name" value="TOPO_IIA"/>
    <property type="match status" value="1"/>
</dbReference>
<protein>
    <recommendedName>
        <fullName evidence="9">DNA gyrase subunit A</fullName>
        <ecNumber evidence="9">5.6.2.2</ecNumber>
    </recommendedName>
</protein>
<dbReference type="FunFam" id="3.30.1360.40:FF:000002">
    <property type="entry name" value="DNA gyrase subunit A"/>
    <property type="match status" value="1"/>
</dbReference>
<dbReference type="Gene3D" id="3.90.199.10">
    <property type="entry name" value="Topoisomerase II, domain 5"/>
    <property type="match status" value="1"/>
</dbReference>
<evidence type="ECO:0000256" key="8">
    <source>
        <dbReference type="ARBA" id="ARBA00063644"/>
    </source>
</evidence>